<dbReference type="Pfam" id="PF00975">
    <property type="entry name" value="Thioesterase"/>
    <property type="match status" value="1"/>
</dbReference>
<dbReference type="Gene3D" id="3.40.50.1820">
    <property type="entry name" value="alpha/beta hydrolase"/>
    <property type="match status" value="1"/>
</dbReference>
<dbReference type="SUPFAM" id="SSF53474">
    <property type="entry name" value="alpha/beta-Hydrolases"/>
    <property type="match status" value="1"/>
</dbReference>
<protein>
    <submittedName>
        <fullName evidence="2">Alpha/beta-hydrolase</fullName>
    </submittedName>
</protein>
<dbReference type="GO" id="GO:0016787">
    <property type="term" value="F:hydrolase activity"/>
    <property type="evidence" value="ECO:0007669"/>
    <property type="project" value="UniProtKB-KW"/>
</dbReference>
<feature type="domain" description="Thioesterase" evidence="1">
    <location>
        <begin position="17"/>
        <end position="124"/>
    </location>
</feature>
<name>A0A6G1L3E7_9PEZI</name>
<dbReference type="OrthoDB" id="329835at2759"/>
<feature type="non-terminal residue" evidence="2">
    <location>
        <position position="1"/>
    </location>
</feature>
<proteinExistence type="predicted"/>
<organism evidence="2 3">
    <name type="scientific">Teratosphaeria nubilosa</name>
    <dbReference type="NCBI Taxonomy" id="161662"/>
    <lineage>
        <taxon>Eukaryota</taxon>
        <taxon>Fungi</taxon>
        <taxon>Dikarya</taxon>
        <taxon>Ascomycota</taxon>
        <taxon>Pezizomycotina</taxon>
        <taxon>Dothideomycetes</taxon>
        <taxon>Dothideomycetidae</taxon>
        <taxon>Mycosphaerellales</taxon>
        <taxon>Teratosphaeriaceae</taxon>
        <taxon>Teratosphaeria</taxon>
    </lineage>
</organism>
<dbReference type="InterPro" id="IPR029058">
    <property type="entry name" value="AB_hydrolase_fold"/>
</dbReference>
<evidence type="ECO:0000313" key="3">
    <source>
        <dbReference type="Proteomes" id="UP000799436"/>
    </source>
</evidence>
<evidence type="ECO:0000259" key="1">
    <source>
        <dbReference type="Pfam" id="PF00975"/>
    </source>
</evidence>
<keyword evidence="3" id="KW-1185">Reference proteome</keyword>
<reference evidence="2" key="1">
    <citation type="journal article" date="2020" name="Stud. Mycol.">
        <title>101 Dothideomycetes genomes: a test case for predicting lifestyles and emergence of pathogens.</title>
        <authorList>
            <person name="Haridas S."/>
            <person name="Albert R."/>
            <person name="Binder M."/>
            <person name="Bloem J."/>
            <person name="Labutti K."/>
            <person name="Salamov A."/>
            <person name="Andreopoulos B."/>
            <person name="Baker S."/>
            <person name="Barry K."/>
            <person name="Bills G."/>
            <person name="Bluhm B."/>
            <person name="Cannon C."/>
            <person name="Castanera R."/>
            <person name="Culley D."/>
            <person name="Daum C."/>
            <person name="Ezra D."/>
            <person name="Gonzalez J."/>
            <person name="Henrissat B."/>
            <person name="Kuo A."/>
            <person name="Liang C."/>
            <person name="Lipzen A."/>
            <person name="Lutzoni F."/>
            <person name="Magnuson J."/>
            <person name="Mondo S."/>
            <person name="Nolan M."/>
            <person name="Ohm R."/>
            <person name="Pangilinan J."/>
            <person name="Park H.-J."/>
            <person name="Ramirez L."/>
            <person name="Alfaro M."/>
            <person name="Sun H."/>
            <person name="Tritt A."/>
            <person name="Yoshinaga Y."/>
            <person name="Zwiers L.-H."/>
            <person name="Turgeon B."/>
            <person name="Goodwin S."/>
            <person name="Spatafora J."/>
            <person name="Crous P."/>
            <person name="Grigoriev I."/>
        </authorList>
    </citation>
    <scope>NUCLEOTIDE SEQUENCE</scope>
    <source>
        <strain evidence="2">CBS 116005</strain>
    </source>
</reference>
<gene>
    <name evidence="2" type="ORF">EJ03DRAFT_255104</name>
</gene>
<accession>A0A6G1L3E7</accession>
<sequence>PPAKAVLIHGRRSNLLPPLFMMPSGSGSAVDFIHFPSLHDGRRLYAISSPFSDRETEFTCTIEETIPAFRDAIRSVQPKGPYLLGGYSAGAIFALELVRQLDAEGEQIDALFILDFPAISHFSTASIPNHHGLSATDAKYGHLFVKDHAAHMRAVFNALHRYRPRPLPVSAQPQLALVIWATETPAVDFNEDEFQAVLAETPSEYHPLVRWAVAPRDHLRGPCGWDDLL</sequence>
<feature type="non-terminal residue" evidence="2">
    <location>
        <position position="229"/>
    </location>
</feature>
<dbReference type="InterPro" id="IPR001031">
    <property type="entry name" value="Thioesterase"/>
</dbReference>
<dbReference type="AlphaFoldDB" id="A0A6G1L3E7"/>
<evidence type="ECO:0000313" key="2">
    <source>
        <dbReference type="EMBL" id="KAF2766948.1"/>
    </source>
</evidence>
<dbReference type="EMBL" id="ML995863">
    <property type="protein sequence ID" value="KAF2766948.1"/>
    <property type="molecule type" value="Genomic_DNA"/>
</dbReference>
<dbReference type="Proteomes" id="UP000799436">
    <property type="component" value="Unassembled WGS sequence"/>
</dbReference>
<keyword evidence="2" id="KW-0378">Hydrolase</keyword>